<dbReference type="PANTHER" id="PTHR43346:SF1">
    <property type="entry name" value="QUERCETIN 2,3-DIOXYGENASE-RELATED"/>
    <property type="match status" value="1"/>
</dbReference>
<dbReference type="OMA" id="MYHETIN"/>
<dbReference type="InParanoid" id="A0A0V0QHE3"/>
<feature type="domain" description="Cupin type-2" evidence="1">
    <location>
        <begin position="75"/>
        <end position="142"/>
    </location>
</feature>
<dbReference type="PANTHER" id="PTHR43346">
    <property type="entry name" value="LIGAND BINDING DOMAIN PROTEIN, PUTATIVE (AFU_ORTHOLOGUE AFUA_6G14370)-RELATED"/>
    <property type="match status" value="1"/>
</dbReference>
<dbReference type="AlphaFoldDB" id="A0A0V0QHE3"/>
<dbReference type="EMBL" id="LDAU01000166">
    <property type="protein sequence ID" value="KRX01677.1"/>
    <property type="molecule type" value="Genomic_DNA"/>
</dbReference>
<proteinExistence type="predicted"/>
<dbReference type="SUPFAM" id="SSF51182">
    <property type="entry name" value="RmlC-like cupins"/>
    <property type="match status" value="1"/>
</dbReference>
<dbReference type="CDD" id="cd02208">
    <property type="entry name" value="cupin_RmlC-like"/>
    <property type="match status" value="1"/>
</dbReference>
<dbReference type="Pfam" id="PF07883">
    <property type="entry name" value="Cupin_2"/>
    <property type="match status" value="1"/>
</dbReference>
<protein>
    <submittedName>
        <fullName evidence="2">RmlC-like cupin domain</fullName>
    </submittedName>
</protein>
<dbReference type="InterPro" id="IPR052538">
    <property type="entry name" value="Flavonoid_dioxygenase-like"/>
</dbReference>
<gene>
    <name evidence="2" type="ORF">PPERSA_01547</name>
</gene>
<dbReference type="InterPro" id="IPR011051">
    <property type="entry name" value="RmlC_Cupin_sf"/>
</dbReference>
<dbReference type="Gene3D" id="2.60.120.10">
    <property type="entry name" value="Jelly Rolls"/>
    <property type="match status" value="1"/>
</dbReference>
<dbReference type="Proteomes" id="UP000054937">
    <property type="component" value="Unassembled WGS sequence"/>
</dbReference>
<evidence type="ECO:0000313" key="3">
    <source>
        <dbReference type="Proteomes" id="UP000054937"/>
    </source>
</evidence>
<reference evidence="2 3" key="1">
    <citation type="journal article" date="2015" name="Sci. Rep.">
        <title>Genome of the facultative scuticociliatosis pathogen Pseudocohnilembus persalinus provides insight into its virulence through horizontal gene transfer.</title>
        <authorList>
            <person name="Xiong J."/>
            <person name="Wang G."/>
            <person name="Cheng J."/>
            <person name="Tian M."/>
            <person name="Pan X."/>
            <person name="Warren A."/>
            <person name="Jiang C."/>
            <person name="Yuan D."/>
            <person name="Miao W."/>
        </authorList>
    </citation>
    <scope>NUCLEOTIDE SEQUENCE [LARGE SCALE GENOMIC DNA]</scope>
    <source>
        <strain evidence="2">36N120E</strain>
    </source>
</reference>
<sequence length="159" mass="18344">MFISTSAQRIQNLSRQFIVSSQNMLSTQLNDLQNLNIDEYVKTQKDSTNITHIKGNCPRKLYELFRGEHMSCGTETIDPKSEVPYHLHTDEEEILFCTKGKGKIFVQNQERDFYPGVMVYVPKLTLHRIVNLSETEELHLTWTLSPPAKVQKFKAGVNN</sequence>
<name>A0A0V0QHE3_PSEPJ</name>
<dbReference type="InterPro" id="IPR013096">
    <property type="entry name" value="Cupin_2"/>
</dbReference>
<dbReference type="InterPro" id="IPR014710">
    <property type="entry name" value="RmlC-like_jellyroll"/>
</dbReference>
<comment type="caution">
    <text evidence="2">The sequence shown here is derived from an EMBL/GenBank/DDBJ whole genome shotgun (WGS) entry which is preliminary data.</text>
</comment>
<evidence type="ECO:0000313" key="2">
    <source>
        <dbReference type="EMBL" id="KRX01677.1"/>
    </source>
</evidence>
<evidence type="ECO:0000259" key="1">
    <source>
        <dbReference type="Pfam" id="PF07883"/>
    </source>
</evidence>
<accession>A0A0V0QHE3</accession>
<keyword evidence="3" id="KW-1185">Reference proteome</keyword>
<organism evidence="2 3">
    <name type="scientific">Pseudocohnilembus persalinus</name>
    <name type="common">Ciliate</name>
    <dbReference type="NCBI Taxonomy" id="266149"/>
    <lineage>
        <taxon>Eukaryota</taxon>
        <taxon>Sar</taxon>
        <taxon>Alveolata</taxon>
        <taxon>Ciliophora</taxon>
        <taxon>Intramacronucleata</taxon>
        <taxon>Oligohymenophorea</taxon>
        <taxon>Scuticociliatia</taxon>
        <taxon>Philasterida</taxon>
        <taxon>Pseudocohnilembidae</taxon>
        <taxon>Pseudocohnilembus</taxon>
    </lineage>
</organism>